<evidence type="ECO:0000313" key="1">
    <source>
        <dbReference type="EMBL" id="MBB6578633.1"/>
    </source>
</evidence>
<name>A0ABR6RHJ1_9BURK</name>
<dbReference type="EMBL" id="JACHKZ010000017">
    <property type="protein sequence ID" value="MBB6578633.1"/>
    <property type="molecule type" value="Genomic_DNA"/>
</dbReference>
<protein>
    <submittedName>
        <fullName evidence="1">Uncharacterized protein</fullName>
    </submittedName>
</protein>
<accession>A0ABR6RHJ1</accession>
<organism evidence="1 2">
    <name type="scientific">Comamonas odontotermitis</name>
    <dbReference type="NCBI Taxonomy" id="379895"/>
    <lineage>
        <taxon>Bacteria</taxon>
        <taxon>Pseudomonadati</taxon>
        <taxon>Pseudomonadota</taxon>
        <taxon>Betaproteobacteria</taxon>
        <taxon>Burkholderiales</taxon>
        <taxon>Comamonadaceae</taxon>
        <taxon>Comamonas</taxon>
    </lineage>
</organism>
<evidence type="ECO:0000313" key="2">
    <source>
        <dbReference type="Proteomes" id="UP000562492"/>
    </source>
</evidence>
<reference evidence="1 2" key="1">
    <citation type="submission" date="2020-08" db="EMBL/GenBank/DDBJ databases">
        <title>Functional genomics of gut bacteria from endangered species of beetles.</title>
        <authorList>
            <person name="Carlos-Shanley C."/>
        </authorList>
    </citation>
    <scope>NUCLEOTIDE SEQUENCE [LARGE SCALE GENOMIC DNA]</scope>
    <source>
        <strain evidence="1 2">S00124</strain>
    </source>
</reference>
<comment type="caution">
    <text evidence="1">The sequence shown here is derived from an EMBL/GenBank/DDBJ whole genome shotgun (WGS) entry which is preliminary data.</text>
</comment>
<proteinExistence type="predicted"/>
<dbReference type="Proteomes" id="UP000562492">
    <property type="component" value="Unassembled WGS sequence"/>
</dbReference>
<keyword evidence="2" id="KW-1185">Reference proteome</keyword>
<sequence>MFTIHDSDSDNDIAAVRKLCTDLNDQVFFIDVIVDPRWPGHTNEECLVLMFRLELGQAEILASISDTGQGTDTNHAVGEDGR</sequence>
<gene>
    <name evidence="1" type="ORF">HNP33_002719</name>
</gene>